<dbReference type="InterPro" id="IPR007110">
    <property type="entry name" value="Ig-like_dom"/>
</dbReference>
<evidence type="ECO:0000313" key="12">
    <source>
        <dbReference type="Proteomes" id="UP000007303"/>
    </source>
</evidence>
<dbReference type="GO" id="GO:0005634">
    <property type="term" value="C:nucleus"/>
    <property type="evidence" value="ECO:0007669"/>
    <property type="project" value="UniProtKB-SubCell"/>
</dbReference>
<dbReference type="SUPFAM" id="SSF48726">
    <property type="entry name" value="Immunoglobulin"/>
    <property type="match status" value="10"/>
</dbReference>
<dbReference type="Ensembl" id="ENSTNIT00000011360.1">
    <property type="protein sequence ID" value="ENSTNIP00000011178.1"/>
    <property type="gene ID" value="ENSTNIG00000008348.1"/>
</dbReference>
<reference evidence="11" key="3">
    <citation type="submission" date="2025-09" db="UniProtKB">
        <authorList>
            <consortium name="Ensembl"/>
        </authorList>
    </citation>
    <scope>IDENTIFICATION</scope>
</reference>
<feature type="domain" description="Ig-like" evidence="10">
    <location>
        <begin position="174"/>
        <end position="252"/>
    </location>
</feature>
<proteinExistence type="inferred from homology"/>
<dbReference type="InterPro" id="IPR003599">
    <property type="entry name" value="Ig_sub"/>
</dbReference>
<evidence type="ECO:0000256" key="1">
    <source>
        <dbReference type="ARBA" id="ARBA00004123"/>
    </source>
</evidence>
<keyword evidence="12" id="KW-1185">Reference proteome</keyword>
<dbReference type="Proteomes" id="UP000007303">
    <property type="component" value="Unassembled WGS sequence"/>
</dbReference>
<reference evidence="11" key="2">
    <citation type="submission" date="2025-08" db="UniProtKB">
        <authorList>
            <consortium name="Ensembl"/>
        </authorList>
    </citation>
    <scope>IDENTIFICATION</scope>
</reference>
<dbReference type="PANTHER" id="PTHR35971">
    <property type="entry name" value="SI:DKEY-31G6.6"/>
    <property type="match status" value="1"/>
</dbReference>
<evidence type="ECO:0000256" key="6">
    <source>
        <dbReference type="ARBA" id="ARBA00022737"/>
    </source>
</evidence>
<feature type="domain" description="Ig-like" evidence="10">
    <location>
        <begin position="1"/>
        <end position="78"/>
    </location>
</feature>
<feature type="domain" description="Ig-like" evidence="10">
    <location>
        <begin position="713"/>
        <end position="827"/>
    </location>
</feature>
<evidence type="ECO:0000313" key="11">
    <source>
        <dbReference type="Ensembl" id="ENSTNIP00000011178.1"/>
    </source>
</evidence>
<accession>H3CSE4</accession>
<dbReference type="GO" id="GO:0005737">
    <property type="term" value="C:cytoplasm"/>
    <property type="evidence" value="ECO:0007669"/>
    <property type="project" value="UniProtKB-SubCell"/>
</dbReference>
<dbReference type="InterPro" id="IPR003598">
    <property type="entry name" value="Ig_sub2"/>
</dbReference>
<dbReference type="SMART" id="SM00409">
    <property type="entry name" value="IG"/>
    <property type="match status" value="10"/>
</dbReference>
<comment type="subcellular location">
    <subcellularLocation>
        <location evidence="2">Cytoplasm</location>
    </subcellularLocation>
    <subcellularLocation>
        <location evidence="1">Nucleus</location>
    </subcellularLocation>
</comment>
<dbReference type="SMART" id="SM00408">
    <property type="entry name" value="IGc2"/>
    <property type="match status" value="5"/>
</dbReference>
<evidence type="ECO:0000256" key="9">
    <source>
        <dbReference type="ARBA" id="ARBA00023319"/>
    </source>
</evidence>
<dbReference type="HOGENOM" id="CLU_324816_0_0_1"/>
<dbReference type="PROSITE" id="PS50835">
    <property type="entry name" value="IG_LIKE"/>
    <property type="match status" value="6"/>
</dbReference>
<dbReference type="FunFam" id="2.60.40.10:FF:000050">
    <property type="entry name" value="Titin isoform B"/>
    <property type="match status" value="1"/>
</dbReference>
<evidence type="ECO:0000259" key="10">
    <source>
        <dbReference type="PROSITE" id="PS50835"/>
    </source>
</evidence>
<dbReference type="InterPro" id="IPR013098">
    <property type="entry name" value="Ig_I-set"/>
</dbReference>
<feature type="domain" description="Ig-like" evidence="10">
    <location>
        <begin position="535"/>
        <end position="619"/>
    </location>
</feature>
<evidence type="ECO:0000256" key="4">
    <source>
        <dbReference type="ARBA" id="ARBA00022490"/>
    </source>
</evidence>
<dbReference type="Gene3D" id="2.60.40.10">
    <property type="entry name" value="Immunoglobulins"/>
    <property type="match status" value="10"/>
</dbReference>
<evidence type="ECO:0000256" key="8">
    <source>
        <dbReference type="ARBA" id="ARBA00023242"/>
    </source>
</evidence>
<keyword evidence="7" id="KW-1015">Disulfide bond</keyword>
<evidence type="ECO:0000256" key="3">
    <source>
        <dbReference type="ARBA" id="ARBA00006692"/>
    </source>
</evidence>
<dbReference type="FunFam" id="2.60.40.10:FF:002420">
    <property type="entry name" value="Obscurin-like 1b"/>
    <property type="match status" value="1"/>
</dbReference>
<dbReference type="GeneTree" id="ENSGT00940000156702"/>
<sequence>ELTHVAPERLELSCEISKVEAPVRWFRDGLEVKEGPSLRLEADGAQRRLIIPVTTVDDTGEYACDTEDDSVAFMVTVTAVEPPVKLSRPQNMPEKLDSHAGEPIVLETEVSRPNAVVKWWLNGSEMVESGNVTMTTDGVIHRLTIHSPSPEDSGKYSCDVIDDKMDFHVTVTEPPVRIVGNSNDQEYQDMMAGDDLILACEVSRLNAPVRWYCNDRLLTGDSRTSIQSYGTLRKIMVSNVQSSDSGKYVCDAVDDKMICVVRIQVPRVVEFLTELHNTTVLEGEDATFKCVVSPDDVHLVWLMDNEPIALGDRYQATQNGLCHTLVIKKCQMLDCSKITAEAEGQISKAILKVQEAQVMFTKKTDAVMAEEFGEATLETEISIETGEVQWMRQGVVIQPGPRHTLAQNGCTRRLTIHNLTISDRGTYRCETLHDRTQVKLNVEPRKICIRKALTDQETYERETASFEVELSHTDVEGIWQKDGIRVKPNNQWRVSTNGRVHSLTLSNLTLEDTGSVVFSAEGVRTTARLTVRETPVSILKTLSDIRVEEDFPATLECEFSRQIIEVRWFKNGAELRPGKNCRIYSTGRKRFCQIMQCSRADSGTYTCDTGEMNTSCTLEVYEHKLEIMQDLEDLYIQEDQNAVFMCEVSLEEVAGEWYKDGHKIRPSSTIKIRSEGTKHFLLMCNVKAEDAGEIRFTARDVESIAYLEVEELPVSIVKPLRDRTALEKHRVILECTVSSARCCATWYKDGKEVVPSDRVEILDDGCSLKLVIQEVAVEDEGTYSVEVGEHTSKAKLMVEAQALVVVKHLEDLEVTEPDAASFQCQVSVAINKPPVWTLNGENLQPGPWVHLENHGTTYKLRLKSTSTDMSGVVKFTLGKARSSASLTVK</sequence>
<dbReference type="AlphaFoldDB" id="H3CSE4"/>
<evidence type="ECO:0000256" key="5">
    <source>
        <dbReference type="ARBA" id="ARBA00022553"/>
    </source>
</evidence>
<keyword evidence="9" id="KW-0393">Immunoglobulin domain</keyword>
<dbReference type="InterPro" id="IPR036179">
    <property type="entry name" value="Ig-like_dom_sf"/>
</dbReference>
<organism evidence="11 12">
    <name type="scientific">Tetraodon nigroviridis</name>
    <name type="common">Spotted green pufferfish</name>
    <name type="synonym">Chelonodon nigroviridis</name>
    <dbReference type="NCBI Taxonomy" id="99883"/>
    <lineage>
        <taxon>Eukaryota</taxon>
        <taxon>Metazoa</taxon>
        <taxon>Chordata</taxon>
        <taxon>Craniata</taxon>
        <taxon>Vertebrata</taxon>
        <taxon>Euteleostomi</taxon>
        <taxon>Actinopterygii</taxon>
        <taxon>Neopterygii</taxon>
        <taxon>Teleostei</taxon>
        <taxon>Neoteleostei</taxon>
        <taxon>Acanthomorphata</taxon>
        <taxon>Eupercaria</taxon>
        <taxon>Tetraodontiformes</taxon>
        <taxon>Tetradontoidea</taxon>
        <taxon>Tetraodontidae</taxon>
        <taxon>Tetraodon</taxon>
    </lineage>
</organism>
<dbReference type="FunFam" id="2.60.40.10:FF:001811">
    <property type="entry name" value="Obscurin like 1"/>
    <property type="match status" value="1"/>
</dbReference>
<feature type="domain" description="Ig-like" evidence="10">
    <location>
        <begin position="266"/>
        <end position="441"/>
    </location>
</feature>
<feature type="domain" description="Ig-like" evidence="10">
    <location>
        <begin position="82"/>
        <end position="172"/>
    </location>
</feature>
<dbReference type="Pfam" id="PF07679">
    <property type="entry name" value="I-set"/>
    <property type="match status" value="8"/>
</dbReference>
<keyword evidence="5" id="KW-0597">Phosphoprotein</keyword>
<dbReference type="FunFam" id="2.60.40.10:FF:000211">
    <property type="entry name" value="Obscurin-like protein 1"/>
    <property type="match status" value="4"/>
</dbReference>
<protein>
    <submittedName>
        <fullName evidence="11">Obscurin like cytoskeletal adaptor 1a</fullName>
    </submittedName>
</protein>
<keyword evidence="6" id="KW-0677">Repeat</keyword>
<evidence type="ECO:0000256" key="2">
    <source>
        <dbReference type="ARBA" id="ARBA00004496"/>
    </source>
</evidence>
<dbReference type="InterPro" id="IPR013783">
    <property type="entry name" value="Ig-like_fold"/>
</dbReference>
<dbReference type="FunFam" id="2.60.40.10:FF:000241">
    <property type="entry name" value="obscurin-like protein 1 isoform X2"/>
    <property type="match status" value="1"/>
</dbReference>
<keyword evidence="8" id="KW-0539">Nucleus</keyword>
<keyword evidence="4" id="KW-0963">Cytoplasm</keyword>
<dbReference type="CDD" id="cd00096">
    <property type="entry name" value="Ig"/>
    <property type="match status" value="1"/>
</dbReference>
<dbReference type="PANTHER" id="PTHR35971:SF3">
    <property type="entry name" value="OBSCURIN-LIKE PROTEIN 1 ISOFORM X1"/>
    <property type="match status" value="1"/>
</dbReference>
<name>H3CSE4_TETNG</name>
<dbReference type="InterPro" id="IPR052385">
    <property type="entry name" value="Obscurin/Obscurin-like_Reg"/>
</dbReference>
<reference evidence="12" key="1">
    <citation type="journal article" date="2004" name="Nature">
        <title>Genome duplication in the teleost fish Tetraodon nigroviridis reveals the early vertebrate proto-karyotype.</title>
        <authorList>
            <person name="Jaillon O."/>
            <person name="Aury J.-M."/>
            <person name="Brunet F."/>
            <person name="Petit J.-L."/>
            <person name="Stange-Thomann N."/>
            <person name="Mauceli E."/>
            <person name="Bouneau L."/>
            <person name="Fischer C."/>
            <person name="Ozouf-Costaz C."/>
            <person name="Bernot A."/>
            <person name="Nicaud S."/>
            <person name="Jaffe D."/>
            <person name="Fisher S."/>
            <person name="Lutfalla G."/>
            <person name="Dossat C."/>
            <person name="Segurens B."/>
            <person name="Dasilva C."/>
            <person name="Salanoubat M."/>
            <person name="Levy M."/>
            <person name="Boudet N."/>
            <person name="Castellano S."/>
            <person name="Anthouard V."/>
            <person name="Jubin C."/>
            <person name="Castelli V."/>
            <person name="Katinka M."/>
            <person name="Vacherie B."/>
            <person name="Biemont C."/>
            <person name="Skalli Z."/>
            <person name="Cattolico L."/>
            <person name="Poulain J."/>
            <person name="De Berardinis V."/>
            <person name="Cruaud C."/>
            <person name="Duprat S."/>
            <person name="Brottier P."/>
            <person name="Coutanceau J.-P."/>
            <person name="Gouzy J."/>
            <person name="Parra G."/>
            <person name="Lardier G."/>
            <person name="Chapple C."/>
            <person name="McKernan K.J."/>
            <person name="McEwan P."/>
            <person name="Bosak S."/>
            <person name="Kellis M."/>
            <person name="Volff J.-N."/>
            <person name="Guigo R."/>
            <person name="Zody M.C."/>
            <person name="Mesirov J."/>
            <person name="Lindblad-Toh K."/>
            <person name="Birren B."/>
            <person name="Nusbaum C."/>
            <person name="Kahn D."/>
            <person name="Robinson-Rechavi M."/>
            <person name="Laudet V."/>
            <person name="Schachter V."/>
            <person name="Quetier F."/>
            <person name="Saurin W."/>
            <person name="Scarpelli C."/>
            <person name="Wincker P."/>
            <person name="Lander E.S."/>
            <person name="Weissenbach J."/>
            <person name="Roest Crollius H."/>
        </authorList>
    </citation>
    <scope>NUCLEOTIDE SEQUENCE [LARGE SCALE GENOMIC DNA]</scope>
</reference>
<evidence type="ECO:0000256" key="7">
    <source>
        <dbReference type="ARBA" id="ARBA00023157"/>
    </source>
</evidence>
<comment type="similarity">
    <text evidence="3">Belongs to the protein kinase superfamily. CAMK Ser/Thr protein kinase family.</text>
</comment>